<dbReference type="RefSeq" id="WP_157743174.1">
    <property type="nucleotide sequence ID" value="NZ_LT607412.1"/>
</dbReference>
<keyword evidence="3" id="KW-1185">Reference proteome</keyword>
<gene>
    <name evidence="2" type="ORF">GA0070607_3551</name>
</gene>
<dbReference type="OrthoDB" id="3395156at2"/>
<accession>A0A1C4WEZ0</accession>
<name>A0A1C4WEZ0_9ACTN</name>
<organism evidence="2 3">
    <name type="scientific">Micromonospora coriariae</name>
    <dbReference type="NCBI Taxonomy" id="285665"/>
    <lineage>
        <taxon>Bacteria</taxon>
        <taxon>Bacillati</taxon>
        <taxon>Actinomycetota</taxon>
        <taxon>Actinomycetes</taxon>
        <taxon>Micromonosporales</taxon>
        <taxon>Micromonosporaceae</taxon>
        <taxon>Micromonospora</taxon>
    </lineage>
</organism>
<keyword evidence="1" id="KW-1133">Transmembrane helix</keyword>
<feature type="transmembrane region" description="Helical" evidence="1">
    <location>
        <begin position="15"/>
        <end position="36"/>
    </location>
</feature>
<dbReference type="EMBL" id="LT607412">
    <property type="protein sequence ID" value="SCE94816.1"/>
    <property type="molecule type" value="Genomic_DNA"/>
</dbReference>
<sequence length="115" mass="11633">MDGTGVRERYGRSMAVAFGWYATVIAAVVVGTTSVPSAPRQDCSAMFSCLSPAESLALAGLVWGGPVLFGLLIVTAVVDALVVRRITSAVLAGTLSVAVSVAICAVVAAAYLGRS</sequence>
<feature type="transmembrane region" description="Helical" evidence="1">
    <location>
        <begin position="56"/>
        <end position="82"/>
    </location>
</feature>
<evidence type="ECO:0000256" key="1">
    <source>
        <dbReference type="SAM" id="Phobius"/>
    </source>
</evidence>
<feature type="transmembrane region" description="Helical" evidence="1">
    <location>
        <begin position="89"/>
        <end position="112"/>
    </location>
</feature>
<evidence type="ECO:0000313" key="3">
    <source>
        <dbReference type="Proteomes" id="UP000198243"/>
    </source>
</evidence>
<dbReference type="AlphaFoldDB" id="A0A1C4WEZ0"/>
<keyword evidence="1" id="KW-0472">Membrane</keyword>
<reference evidence="3" key="1">
    <citation type="submission" date="2016-06" db="EMBL/GenBank/DDBJ databases">
        <authorList>
            <person name="Varghese N."/>
            <person name="Submissions Spin"/>
        </authorList>
    </citation>
    <scope>NUCLEOTIDE SEQUENCE [LARGE SCALE GENOMIC DNA]</scope>
    <source>
        <strain evidence="3">DSM 44875</strain>
    </source>
</reference>
<protein>
    <submittedName>
        <fullName evidence="2">Uncharacterized protein</fullName>
    </submittedName>
</protein>
<dbReference type="Proteomes" id="UP000198243">
    <property type="component" value="Chromosome I"/>
</dbReference>
<keyword evidence="1" id="KW-0812">Transmembrane</keyword>
<proteinExistence type="predicted"/>
<evidence type="ECO:0000313" key="2">
    <source>
        <dbReference type="EMBL" id="SCE94816.1"/>
    </source>
</evidence>